<evidence type="ECO:0000313" key="3">
    <source>
        <dbReference type="Proteomes" id="UP000321787"/>
    </source>
</evidence>
<dbReference type="InterPro" id="IPR029058">
    <property type="entry name" value="AB_hydrolase_fold"/>
</dbReference>
<comment type="caution">
    <text evidence="2">The sequence shown here is derived from an EMBL/GenBank/DDBJ whole genome shotgun (WGS) entry which is preliminary data.</text>
</comment>
<gene>
    <name evidence="2" type="ORF">AFI02nite_03820</name>
</gene>
<keyword evidence="1" id="KW-0812">Transmembrane</keyword>
<keyword evidence="1" id="KW-1133">Transmembrane helix</keyword>
<dbReference type="Proteomes" id="UP000321787">
    <property type="component" value="Unassembled WGS sequence"/>
</dbReference>
<feature type="transmembrane region" description="Helical" evidence="1">
    <location>
        <begin position="22"/>
        <end position="42"/>
    </location>
</feature>
<dbReference type="Gene3D" id="3.40.50.1820">
    <property type="entry name" value="alpha/beta hydrolase"/>
    <property type="match status" value="1"/>
</dbReference>
<evidence type="ECO:0000313" key="2">
    <source>
        <dbReference type="EMBL" id="GEK12346.1"/>
    </source>
</evidence>
<accession>A0A510UCS0</accession>
<keyword evidence="2" id="KW-0449">Lipoprotein</keyword>
<sequence>MVIVEVVKPKIMLEKYSRRKKYILTIKTLTISVILLHKYNVYTIYHKLLRNNHMINNINILLFSSLLIISGCLDQKIHRDIFSIATCNNEENCQRNSLQKLNNKTPYTLSFIEIDDQGFFSDRSQFDVLKKHIENKTRKNNTFIYVYVHGWQHNASINDSNVKHFKEQLNKISNQLSLSKREVIGIYIGWRGKTSSVPLLKYLTFWDRKNSAKHIADKNIIEIWRFLRKLKNNSISDTKILTVGHSFGAEIVFTAINKTLVNDLIDSTVNKQYKTSTSGLGDLVLLINPTFDALKYAHFQNINERHNEFLGTQKPILSIFTSESDWITKYIFPAGNTISRRFEPHRYMKTTIGEENVLINQNMAEKTSIGHFKPFITHRLEMKNKNIDISSTQRVNLINDLKSDWASGVNPLNFSNTRLIRNPIIKAKNPYLVVQVDKALMPNHNNFFGKEIDEFLNEFILFSID</sequence>
<dbReference type="EMBL" id="BJTZ01000001">
    <property type="protein sequence ID" value="GEK12346.1"/>
    <property type="molecule type" value="Genomic_DNA"/>
</dbReference>
<dbReference type="AlphaFoldDB" id="A0A510UCS0"/>
<keyword evidence="1" id="KW-0472">Membrane</keyword>
<protein>
    <submittedName>
        <fullName evidence="2">Lipoprotein</fullName>
    </submittedName>
</protein>
<dbReference type="SUPFAM" id="SSF53474">
    <property type="entry name" value="alpha/beta-Hydrolases"/>
    <property type="match status" value="1"/>
</dbReference>
<name>A0A510UCS0_ALIFS</name>
<proteinExistence type="predicted"/>
<organism evidence="2 3">
    <name type="scientific">Aliivibrio fischeri</name>
    <name type="common">Vibrio fischeri</name>
    <dbReference type="NCBI Taxonomy" id="668"/>
    <lineage>
        <taxon>Bacteria</taxon>
        <taxon>Pseudomonadati</taxon>
        <taxon>Pseudomonadota</taxon>
        <taxon>Gammaproteobacteria</taxon>
        <taxon>Vibrionales</taxon>
        <taxon>Vibrionaceae</taxon>
        <taxon>Aliivibrio</taxon>
    </lineage>
</organism>
<reference evidence="2 3" key="1">
    <citation type="submission" date="2019-07" db="EMBL/GenBank/DDBJ databases">
        <title>Whole genome shotgun sequence of Aliivibrio fischeri NBRC 101058.</title>
        <authorList>
            <person name="Hosoyama A."/>
            <person name="Uohara A."/>
            <person name="Ohji S."/>
            <person name="Ichikawa N."/>
        </authorList>
    </citation>
    <scope>NUCLEOTIDE SEQUENCE [LARGE SCALE GENOMIC DNA]</scope>
    <source>
        <strain evidence="2 3">NBRC 101058</strain>
    </source>
</reference>
<evidence type="ECO:0000256" key="1">
    <source>
        <dbReference type="SAM" id="Phobius"/>
    </source>
</evidence>